<dbReference type="InterPro" id="IPR001387">
    <property type="entry name" value="Cro/C1-type_HTH"/>
</dbReference>
<organism evidence="1 2">
    <name type="scientific">Actinoplanes siamensis</name>
    <dbReference type="NCBI Taxonomy" id="1223317"/>
    <lineage>
        <taxon>Bacteria</taxon>
        <taxon>Bacillati</taxon>
        <taxon>Actinomycetota</taxon>
        <taxon>Actinomycetes</taxon>
        <taxon>Micromonosporales</taxon>
        <taxon>Micromonosporaceae</taxon>
        <taxon>Actinoplanes</taxon>
    </lineage>
</organism>
<dbReference type="Proteomes" id="UP000629619">
    <property type="component" value="Unassembled WGS sequence"/>
</dbReference>
<dbReference type="AlphaFoldDB" id="A0A919N5B1"/>
<name>A0A919N5B1_9ACTN</name>
<comment type="caution">
    <text evidence="1">The sequence shown here is derived from an EMBL/GenBank/DDBJ whole genome shotgun (WGS) entry which is preliminary data.</text>
</comment>
<protein>
    <submittedName>
        <fullName evidence="1">Uncharacterized protein</fullName>
    </submittedName>
</protein>
<gene>
    <name evidence="1" type="ORF">Asi03nite_22230</name>
</gene>
<dbReference type="InterPro" id="IPR011990">
    <property type="entry name" value="TPR-like_helical_dom_sf"/>
</dbReference>
<reference evidence="1" key="1">
    <citation type="submission" date="2021-01" db="EMBL/GenBank/DDBJ databases">
        <title>Whole genome shotgun sequence of Actinoplanes siamensis NBRC 109076.</title>
        <authorList>
            <person name="Komaki H."/>
            <person name="Tamura T."/>
        </authorList>
    </citation>
    <scope>NUCLEOTIDE SEQUENCE</scope>
    <source>
        <strain evidence="1">NBRC 109076</strain>
    </source>
</reference>
<evidence type="ECO:0000313" key="2">
    <source>
        <dbReference type="Proteomes" id="UP000629619"/>
    </source>
</evidence>
<proteinExistence type="predicted"/>
<dbReference type="RefSeq" id="WP_203678626.1">
    <property type="nucleotide sequence ID" value="NZ_BOMW01000020.1"/>
</dbReference>
<keyword evidence="2" id="KW-1185">Reference proteome</keyword>
<dbReference type="Gene3D" id="1.25.40.10">
    <property type="entry name" value="Tetratricopeptide repeat domain"/>
    <property type="match status" value="1"/>
</dbReference>
<dbReference type="CDD" id="cd00093">
    <property type="entry name" value="HTH_XRE"/>
    <property type="match status" value="1"/>
</dbReference>
<dbReference type="SUPFAM" id="SSF48452">
    <property type="entry name" value="TPR-like"/>
    <property type="match status" value="1"/>
</dbReference>
<evidence type="ECO:0000313" key="1">
    <source>
        <dbReference type="EMBL" id="GIF04685.1"/>
    </source>
</evidence>
<dbReference type="EMBL" id="BOMW01000020">
    <property type="protein sequence ID" value="GIF04685.1"/>
    <property type="molecule type" value="Genomic_DNA"/>
</dbReference>
<sequence length="379" mass="40423">MPKTRLQAARTARGLKQSQVIQELTRRAEVSGLPIASPSSLQILLSNFENGKRAVNEPYRSLFRAIYGMTDDELFAPVGDPGETDNESAEYAALAARVAAARQIDHTTASLLSAQTDYLRAMDCRVGGAALVDQMNAHLTTVQEALSHAILPSIRRPLAAVLADAAALAAWQALDVGAISRAWRHHETARYAALEARDTVLLAHAMAQQAFVLVDVGDIASAVELVGEALSEAGTKVPARFQAWVYAAKAEVLSAANEVTASKKCFDEASQLLPAGPDAVDPEMPFIVLNEAHLARWRGNALATLGDETAINQLQAAVDGGGIVSTRAAAALHCDLAKAYLALDDRSEARAHATEGRKLAKQAGSIRQKLRIERLALMP</sequence>
<accession>A0A919N5B1</accession>